<sequence>MIFIDDFLLLKKEAELQRLWKRRSYFQDNKIFDEVKAIINDIKTRGLEAIKEYSKKFDDYDLSSGLIASEEEIVSQARLVPVDVSNALKHSAKRIKRYHESIKIKSFKYETEESESGFKWTPIENVGIYVPGGLAAYPSTILMTVIVADVAGVDNIYVCSKPNRGKINPYIASAVLACNSKKVKIVKLSGVQAISSMALGLGIKKVDKIFGPGNDYVSLAKKYFFGEVAIDMIAGPSEILIVSDGKTNPSWIAWDFLSQAEHDKNAKTGLISNEIGFLNEVMEKVKEYSLKVLNKHIVESSLQNSFFGFAPTLEDAISISNILAPEHLEIACENPDELFDKVQNAGTVFLGSLTCEPFGDYILGPSHVLPTSGSARYFSGINVYDFLKRTNFSRIKTKDALKNLLDASLIAEVEGFSAHKKAMLCRNE</sequence>
<keyword evidence="4 5" id="KW-0560">Oxidoreductase</keyword>
<feature type="binding site" evidence="7">
    <location>
        <position position="192"/>
    </location>
    <ligand>
        <name>NAD(+)</name>
        <dbReference type="ChEBI" id="CHEBI:57540"/>
    </ligand>
</feature>
<reference evidence="11 12" key="1">
    <citation type="submission" date="2017-04" db="EMBL/GenBank/DDBJ databases">
        <title>Genomic insights into metabolism of Thermodesulfobium acidiphilum.</title>
        <authorList>
            <person name="Toshchakov S.V."/>
            <person name="Frolov E.N."/>
            <person name="Kublanov I.V."/>
            <person name="Samarov N.I."/>
            <person name="Novikov A."/>
            <person name="Lebedinsky A.V."/>
            <person name="Bonch-Osmolovskaya E.A."/>
            <person name="Chernyh N.A."/>
        </authorList>
    </citation>
    <scope>NUCLEOTIDE SEQUENCE [LARGE SCALE GENOMIC DNA]</scope>
    <source>
        <strain evidence="11 12">3127-1</strain>
    </source>
</reference>
<dbReference type="InterPro" id="IPR016161">
    <property type="entry name" value="Ald_DH/histidinol_DH"/>
</dbReference>
<dbReference type="PRINTS" id="PR00083">
    <property type="entry name" value="HOLDHDRGNASE"/>
</dbReference>
<feature type="binding site" evidence="8">
    <location>
        <position position="259"/>
    </location>
    <ligand>
        <name>substrate</name>
    </ligand>
</feature>
<dbReference type="GO" id="GO:0046872">
    <property type="term" value="F:metal ion binding"/>
    <property type="evidence" value="ECO:0007669"/>
    <property type="project" value="UniProtKB-KW"/>
</dbReference>
<comment type="similarity">
    <text evidence="1 5 10">Belongs to the histidinol dehydrogenase family.</text>
</comment>
<keyword evidence="3 9" id="KW-0862">Zinc</keyword>
<dbReference type="PANTHER" id="PTHR21256">
    <property type="entry name" value="HISTIDINOL DEHYDROGENASE HDH"/>
    <property type="match status" value="1"/>
</dbReference>
<dbReference type="KEGG" id="taci:TDSAC_0667"/>
<feature type="binding site" evidence="8">
    <location>
        <position position="262"/>
    </location>
    <ligand>
        <name>substrate</name>
    </ligand>
</feature>
<dbReference type="GO" id="GO:0000105">
    <property type="term" value="P:L-histidine biosynthetic process"/>
    <property type="evidence" value="ECO:0007669"/>
    <property type="project" value="InterPro"/>
</dbReference>
<feature type="binding site" evidence="7">
    <location>
        <position position="214"/>
    </location>
    <ligand>
        <name>NAD(+)</name>
        <dbReference type="ChEBI" id="CHEBI:57540"/>
    </ligand>
</feature>
<dbReference type="PIRSF" id="PIRSF000099">
    <property type="entry name" value="Histidinol_dh"/>
    <property type="match status" value="1"/>
</dbReference>
<dbReference type="InterPro" id="IPR022695">
    <property type="entry name" value="Histidinol_DH_monofunct"/>
</dbReference>
<feature type="binding site" evidence="8">
    <location>
        <position position="327"/>
    </location>
    <ligand>
        <name>substrate</name>
    </ligand>
</feature>
<dbReference type="Gene3D" id="3.40.50.1980">
    <property type="entry name" value="Nitrogenase molybdenum iron protein domain"/>
    <property type="match status" value="2"/>
</dbReference>
<feature type="binding site" evidence="9">
    <location>
        <position position="419"/>
    </location>
    <ligand>
        <name>Zn(2+)</name>
        <dbReference type="ChEBI" id="CHEBI:29105"/>
    </ligand>
</feature>
<dbReference type="GO" id="GO:0051287">
    <property type="term" value="F:NAD binding"/>
    <property type="evidence" value="ECO:0007669"/>
    <property type="project" value="InterPro"/>
</dbReference>
<feature type="active site" description="Proton acceptor" evidence="6">
    <location>
        <position position="326"/>
    </location>
</feature>
<keyword evidence="12" id="KW-1185">Reference proteome</keyword>
<dbReference type="PANTHER" id="PTHR21256:SF2">
    <property type="entry name" value="HISTIDINE BIOSYNTHESIS TRIFUNCTIONAL PROTEIN"/>
    <property type="match status" value="1"/>
</dbReference>
<gene>
    <name evidence="11" type="ORF">TDSAC_0667</name>
</gene>
<dbReference type="GO" id="GO:0004399">
    <property type="term" value="F:histidinol dehydrogenase activity"/>
    <property type="evidence" value="ECO:0007669"/>
    <property type="project" value="InterPro"/>
</dbReference>
<evidence type="ECO:0000256" key="4">
    <source>
        <dbReference type="ARBA" id="ARBA00023002"/>
    </source>
</evidence>
<dbReference type="NCBIfam" id="TIGR00069">
    <property type="entry name" value="hisD"/>
    <property type="match status" value="1"/>
</dbReference>
<name>A0A2R4W040_THEAF</name>
<protein>
    <submittedName>
        <fullName evidence="11">Histidinol dehydrogenase</fullName>
    </submittedName>
</protein>
<feature type="binding site" evidence="8">
    <location>
        <position position="360"/>
    </location>
    <ligand>
        <name>substrate</name>
    </ligand>
</feature>
<dbReference type="InterPro" id="IPR001692">
    <property type="entry name" value="Histidinol_DH_CS"/>
</dbReference>
<feature type="binding site" evidence="9">
    <location>
        <position position="262"/>
    </location>
    <ligand>
        <name>Zn(2+)</name>
        <dbReference type="ChEBI" id="CHEBI:29105"/>
    </ligand>
</feature>
<organism evidence="11 12">
    <name type="scientific">Thermodesulfobium acidiphilum</name>
    <dbReference type="NCBI Taxonomy" id="1794699"/>
    <lineage>
        <taxon>Bacteria</taxon>
        <taxon>Pseudomonadati</taxon>
        <taxon>Thermodesulfobiota</taxon>
        <taxon>Thermodesulfobiia</taxon>
        <taxon>Thermodesulfobiales</taxon>
        <taxon>Thermodesulfobiaceae</taxon>
        <taxon>Thermodesulfobium</taxon>
    </lineage>
</organism>
<evidence type="ECO:0000256" key="8">
    <source>
        <dbReference type="PIRSR" id="PIRSR000099-3"/>
    </source>
</evidence>
<dbReference type="AlphaFoldDB" id="A0A2R4W040"/>
<dbReference type="GO" id="GO:0005829">
    <property type="term" value="C:cytosol"/>
    <property type="evidence" value="ECO:0007669"/>
    <property type="project" value="TreeGrafter"/>
</dbReference>
<dbReference type="EMBL" id="CP020921">
    <property type="protein sequence ID" value="AWB10040.1"/>
    <property type="molecule type" value="Genomic_DNA"/>
</dbReference>
<evidence type="ECO:0000256" key="3">
    <source>
        <dbReference type="ARBA" id="ARBA00022833"/>
    </source>
</evidence>
<evidence type="ECO:0000256" key="9">
    <source>
        <dbReference type="PIRSR" id="PIRSR000099-4"/>
    </source>
</evidence>
<feature type="binding site" evidence="8">
    <location>
        <position position="414"/>
    </location>
    <ligand>
        <name>substrate</name>
    </ligand>
</feature>
<dbReference type="InterPro" id="IPR012131">
    <property type="entry name" value="Hstdl_DH"/>
</dbReference>
<dbReference type="Proteomes" id="UP000244792">
    <property type="component" value="Chromosome"/>
</dbReference>
<dbReference type="PROSITE" id="PS00611">
    <property type="entry name" value="HISOL_DEHYDROGENASE"/>
    <property type="match status" value="1"/>
</dbReference>
<accession>A0A2R4W040</accession>
<dbReference type="RefSeq" id="WP_199919890.1">
    <property type="nucleotide sequence ID" value="NZ_CP020921.1"/>
</dbReference>
<evidence type="ECO:0000256" key="5">
    <source>
        <dbReference type="PIRNR" id="PIRNR000099"/>
    </source>
</evidence>
<dbReference type="SUPFAM" id="SSF53720">
    <property type="entry name" value="ALDH-like"/>
    <property type="match status" value="1"/>
</dbReference>
<evidence type="ECO:0000256" key="10">
    <source>
        <dbReference type="RuleBase" id="RU004175"/>
    </source>
</evidence>
<feature type="binding site" evidence="9">
    <location>
        <position position="360"/>
    </location>
    <ligand>
        <name>Zn(2+)</name>
        <dbReference type="ChEBI" id="CHEBI:29105"/>
    </ligand>
</feature>
<evidence type="ECO:0000256" key="6">
    <source>
        <dbReference type="PIRSR" id="PIRSR000099-1"/>
    </source>
</evidence>
<dbReference type="Gene3D" id="1.20.5.1300">
    <property type="match status" value="1"/>
</dbReference>
<dbReference type="CDD" id="cd06572">
    <property type="entry name" value="Histidinol_dh"/>
    <property type="match status" value="1"/>
</dbReference>
<evidence type="ECO:0000313" key="12">
    <source>
        <dbReference type="Proteomes" id="UP000244792"/>
    </source>
</evidence>
<evidence type="ECO:0000256" key="2">
    <source>
        <dbReference type="ARBA" id="ARBA00022723"/>
    </source>
</evidence>
<feature type="binding site" evidence="9">
    <location>
        <position position="259"/>
    </location>
    <ligand>
        <name>Zn(2+)</name>
        <dbReference type="ChEBI" id="CHEBI:29105"/>
    </ligand>
</feature>
<evidence type="ECO:0000313" key="11">
    <source>
        <dbReference type="EMBL" id="AWB10040.1"/>
    </source>
</evidence>
<dbReference type="FunFam" id="3.40.50.1980:FF:000001">
    <property type="entry name" value="Histidinol dehydrogenase"/>
    <property type="match status" value="1"/>
</dbReference>
<feature type="binding site" evidence="7">
    <location>
        <position position="129"/>
    </location>
    <ligand>
        <name>NAD(+)</name>
        <dbReference type="ChEBI" id="CHEBI:57540"/>
    </ligand>
</feature>
<keyword evidence="7" id="KW-0520">NAD</keyword>
<feature type="active site" description="Proton acceptor" evidence="6">
    <location>
        <position position="327"/>
    </location>
</feature>
<evidence type="ECO:0000256" key="1">
    <source>
        <dbReference type="ARBA" id="ARBA00010178"/>
    </source>
</evidence>
<feature type="binding site" evidence="8">
    <location>
        <position position="419"/>
    </location>
    <ligand>
        <name>substrate</name>
    </ligand>
</feature>
<proteinExistence type="inferred from homology"/>
<feature type="binding site" evidence="8">
    <location>
        <position position="237"/>
    </location>
    <ligand>
        <name>substrate</name>
    </ligand>
</feature>
<evidence type="ECO:0000256" key="7">
    <source>
        <dbReference type="PIRSR" id="PIRSR000099-2"/>
    </source>
</evidence>
<dbReference type="Pfam" id="PF00815">
    <property type="entry name" value="Histidinol_dh"/>
    <property type="match status" value="1"/>
</dbReference>
<keyword evidence="2 9" id="KW-0479">Metal-binding</keyword>
<comment type="cofactor">
    <cofactor evidence="9">
        <name>Zn(2+)</name>
        <dbReference type="ChEBI" id="CHEBI:29105"/>
    </cofactor>
    <text evidence="9">Binds 1 zinc ion per subunit.</text>
</comment>